<reference evidence="2 3" key="1">
    <citation type="submission" date="2016-04" db="EMBL/GenBank/DDBJ databases">
        <title>Complete genome sequence of Thermococcus siculi type strain RG-20.</title>
        <authorList>
            <person name="Oger P.M."/>
        </authorList>
    </citation>
    <scope>NUCLEOTIDE SEQUENCE [LARGE SCALE GENOMIC DNA]</scope>
    <source>
        <strain evidence="2 3">RG-20</strain>
    </source>
</reference>
<evidence type="ECO:0000313" key="3">
    <source>
        <dbReference type="Proteomes" id="UP000250125"/>
    </source>
</evidence>
<feature type="transmembrane region" description="Helical" evidence="1">
    <location>
        <begin position="76"/>
        <end position="100"/>
    </location>
</feature>
<keyword evidence="3" id="KW-1185">Reference proteome</keyword>
<keyword evidence="1" id="KW-0812">Transmembrane</keyword>
<dbReference type="AlphaFoldDB" id="A0A2Z2MKX6"/>
<sequence>MVKVDAQTAVELFAGLSLLIAGVMTLAFRNRPNSLIGVRMGYTYMSEEAWRKANTAGGALLLGLSGILLAMTAAGVSMTTCTLVLLGGVLTVVGISSMVARKAYEIEEMSTEAPKSR</sequence>
<feature type="transmembrane region" description="Helical" evidence="1">
    <location>
        <begin position="49"/>
        <end position="70"/>
    </location>
</feature>
<dbReference type="KEGG" id="tsl:A3L11_04105"/>
<dbReference type="Proteomes" id="UP000250125">
    <property type="component" value="Chromosome"/>
</dbReference>
<evidence type="ECO:0000313" key="2">
    <source>
        <dbReference type="EMBL" id="ASJ08458.1"/>
    </source>
</evidence>
<dbReference type="EMBL" id="CP015103">
    <property type="protein sequence ID" value="ASJ08458.1"/>
    <property type="molecule type" value="Genomic_DNA"/>
</dbReference>
<proteinExistence type="predicted"/>
<dbReference type="GeneID" id="33317393"/>
<dbReference type="OrthoDB" id="102247at2157"/>
<gene>
    <name evidence="2" type="ORF">A3L11_04105</name>
</gene>
<name>A0A2Z2MKX6_9EURY</name>
<dbReference type="RefSeq" id="WP_088855695.1">
    <property type="nucleotide sequence ID" value="NZ_CP015103.1"/>
</dbReference>
<dbReference type="Pfam" id="PF13630">
    <property type="entry name" value="SdpI"/>
    <property type="match status" value="1"/>
</dbReference>
<protein>
    <recommendedName>
        <fullName evidence="4">SdpI family protein</fullName>
    </recommendedName>
</protein>
<organism evidence="2 3">
    <name type="scientific">Thermococcus siculi</name>
    <dbReference type="NCBI Taxonomy" id="72803"/>
    <lineage>
        <taxon>Archaea</taxon>
        <taxon>Methanobacteriati</taxon>
        <taxon>Methanobacteriota</taxon>
        <taxon>Thermococci</taxon>
        <taxon>Thermococcales</taxon>
        <taxon>Thermococcaceae</taxon>
        <taxon>Thermococcus</taxon>
    </lineage>
</organism>
<keyword evidence="1" id="KW-1133">Transmembrane helix</keyword>
<dbReference type="InterPro" id="IPR025962">
    <property type="entry name" value="SdpI/YhfL"/>
</dbReference>
<evidence type="ECO:0008006" key="4">
    <source>
        <dbReference type="Google" id="ProtNLM"/>
    </source>
</evidence>
<feature type="transmembrane region" description="Helical" evidence="1">
    <location>
        <begin position="12"/>
        <end position="28"/>
    </location>
</feature>
<keyword evidence="1" id="KW-0472">Membrane</keyword>
<accession>A0A2Z2MKX6</accession>
<evidence type="ECO:0000256" key="1">
    <source>
        <dbReference type="SAM" id="Phobius"/>
    </source>
</evidence>